<dbReference type="PANTHER" id="PTHR31071">
    <property type="entry name" value="GB|AAF24581.1"/>
    <property type="match status" value="1"/>
</dbReference>
<feature type="region of interest" description="Disordered" evidence="2">
    <location>
        <begin position="552"/>
        <end position="572"/>
    </location>
</feature>
<feature type="coiled-coil region" evidence="1">
    <location>
        <begin position="227"/>
        <end position="261"/>
    </location>
</feature>
<dbReference type="Proteomes" id="UP000701853">
    <property type="component" value="Chromosome 8"/>
</dbReference>
<dbReference type="EMBL" id="JAHUZN010000008">
    <property type="protein sequence ID" value="KAG8486103.1"/>
    <property type="molecule type" value="Genomic_DNA"/>
</dbReference>
<evidence type="ECO:0008006" key="5">
    <source>
        <dbReference type="Google" id="ProtNLM"/>
    </source>
</evidence>
<feature type="region of interest" description="Disordered" evidence="2">
    <location>
        <begin position="634"/>
        <end position="680"/>
    </location>
</feature>
<name>A0A8J5YL00_9ROSI</name>
<comment type="caution">
    <text evidence="3">The sequence shown here is derived from an EMBL/GenBank/DDBJ whole genome shotgun (WGS) entry which is preliminary data.</text>
</comment>
<dbReference type="PANTHER" id="PTHR31071:SF59">
    <property type="entry name" value="INTRACELLULAR PROTEIN TRANSPORTER USO1-LIKE PROTEIN"/>
    <property type="match status" value="1"/>
</dbReference>
<feature type="region of interest" description="Disordered" evidence="2">
    <location>
        <begin position="424"/>
        <end position="473"/>
    </location>
</feature>
<feature type="region of interest" description="Disordered" evidence="2">
    <location>
        <begin position="489"/>
        <end position="515"/>
    </location>
</feature>
<feature type="compositionally biased region" description="Polar residues" evidence="2">
    <location>
        <begin position="461"/>
        <end position="473"/>
    </location>
</feature>
<evidence type="ECO:0000313" key="3">
    <source>
        <dbReference type="EMBL" id="KAG8486103.1"/>
    </source>
</evidence>
<accession>A0A8J5YL00</accession>
<evidence type="ECO:0000256" key="1">
    <source>
        <dbReference type="SAM" id="Coils"/>
    </source>
</evidence>
<organism evidence="3 4">
    <name type="scientific">Gossypium anomalum</name>
    <dbReference type="NCBI Taxonomy" id="47600"/>
    <lineage>
        <taxon>Eukaryota</taxon>
        <taxon>Viridiplantae</taxon>
        <taxon>Streptophyta</taxon>
        <taxon>Embryophyta</taxon>
        <taxon>Tracheophyta</taxon>
        <taxon>Spermatophyta</taxon>
        <taxon>Magnoliopsida</taxon>
        <taxon>eudicotyledons</taxon>
        <taxon>Gunneridae</taxon>
        <taxon>Pentapetalae</taxon>
        <taxon>rosids</taxon>
        <taxon>malvids</taxon>
        <taxon>Malvales</taxon>
        <taxon>Malvaceae</taxon>
        <taxon>Malvoideae</taxon>
        <taxon>Gossypium</taxon>
    </lineage>
</organism>
<evidence type="ECO:0000256" key="2">
    <source>
        <dbReference type="SAM" id="MobiDB-lite"/>
    </source>
</evidence>
<proteinExistence type="predicted"/>
<dbReference type="AlphaFoldDB" id="A0A8J5YL00"/>
<keyword evidence="4" id="KW-1185">Reference proteome</keyword>
<feature type="coiled-coil region" evidence="1">
    <location>
        <begin position="306"/>
        <end position="336"/>
    </location>
</feature>
<feature type="compositionally biased region" description="Polar residues" evidence="2">
    <location>
        <begin position="552"/>
        <end position="568"/>
    </location>
</feature>
<feature type="compositionally biased region" description="Basic residues" evidence="2">
    <location>
        <begin position="667"/>
        <end position="680"/>
    </location>
</feature>
<evidence type="ECO:0000313" key="4">
    <source>
        <dbReference type="Proteomes" id="UP000701853"/>
    </source>
</evidence>
<dbReference type="OrthoDB" id="670909at2759"/>
<sequence length="680" mass="77230">MKREEKGRELGAEKKQNLCEKLSRRVLLVGNRKGRGPTTPLLSWRLYHPFAELHHNTTTPPPPAPVSARKLAASLWELHQFLHPPQPKMHRGANNTNGRYHQRHHNNLFKDKGIDFSHFLADPCPSSDPDQPESASSLRRHVAQTLMKHHQSIENNNHALQPVSPASYGSSMEVAPYNPAVTPSSSLDFRGRVGESHYNLKTSTELLKVLNRIWSLEEQHVSNISLIKALKMELDHARVRIKELLRDQQADRREIDDLIKQIAEDKLARKSKEQDRIHAAVQSVRDELEDERKLRKRSESLHRKLAREVSDIKVSLSNALKDLERERKSRKLLEDLCDEFARGIKSYEREVHGLRQKSDEDWAGAADCDRMILHISESWLDERMQIKPEEAQSGFHEQKSMIDKLGFEIETFLQAKRISTSVSKRSNYLSRKDRRKSLESVPLNEAVSAPKDVCDEEDSASSDSNCFELNKPNNVDLKSHKDVALNGDLEETKKSNHAEKNPPSHEKSKTRHPSSLQVKFEEKMARAMCNGNKKSQLADSAQEDTGIGNTTEITVSQKFENDEATQYGSEGRKNKLDEIHGLSSNYVLGNLIRNHMALSEGGNINPENDCGEASCSFPARRNQLSPVRQWMTKFTSPDLDESESSTKLPPGTKENTLKAKLLEARSKGPRSRLKIFKGKS</sequence>
<reference evidence="3 4" key="1">
    <citation type="journal article" date="2021" name="bioRxiv">
        <title>The Gossypium anomalum genome as a resource for cotton improvement and evolutionary analysis of hybrid incompatibility.</title>
        <authorList>
            <person name="Grover C.E."/>
            <person name="Yuan D."/>
            <person name="Arick M.A."/>
            <person name="Miller E.R."/>
            <person name="Hu G."/>
            <person name="Peterson D.G."/>
            <person name="Wendel J.F."/>
            <person name="Udall J.A."/>
        </authorList>
    </citation>
    <scope>NUCLEOTIDE SEQUENCE [LARGE SCALE GENOMIC DNA]</scope>
    <source>
        <strain evidence="3">JFW-Udall</strain>
        <tissue evidence="3">Leaf</tissue>
    </source>
</reference>
<keyword evidence="1" id="KW-0175">Coiled coil</keyword>
<dbReference type="InterPro" id="IPR043424">
    <property type="entry name" value="BLT-like"/>
</dbReference>
<gene>
    <name evidence="3" type="ORF">CXB51_019462</name>
</gene>
<protein>
    <recommendedName>
        <fullName evidence="5">Intracellular protein transport protein USO1-like protein</fullName>
    </recommendedName>
</protein>
<feature type="compositionally biased region" description="Basic and acidic residues" evidence="2">
    <location>
        <begin position="655"/>
        <end position="666"/>
    </location>
</feature>
<feature type="compositionally biased region" description="Basic and acidic residues" evidence="2">
    <location>
        <begin position="490"/>
        <end position="507"/>
    </location>
</feature>